<gene>
    <name evidence="3" type="ordered locus">CLOAM1391</name>
</gene>
<name>B0VJ42_CLOAI</name>
<dbReference type="InterPro" id="IPR013783">
    <property type="entry name" value="Ig-like_fold"/>
</dbReference>
<accession>B0VJ42</accession>
<dbReference type="SUPFAM" id="SSF49373">
    <property type="entry name" value="Invasin/intimin cell-adhesion fragments"/>
    <property type="match status" value="2"/>
</dbReference>
<comment type="similarity">
    <text evidence="1">Belongs to the intimin/invasin family.</text>
</comment>
<evidence type="ECO:0000313" key="3">
    <source>
        <dbReference type="EMBL" id="CAO81243.1"/>
    </source>
</evidence>
<dbReference type="InterPro" id="IPR008964">
    <property type="entry name" value="Invasin/intimin_cell_adhesion"/>
</dbReference>
<sequence>MKKKRRSKMKKYSSLMSILTLLLIILVSFSASCDKRNPPPILAPVPLPPSTSQERYITRMTANPDIIYADYNITYSIVSAEIKDGEGFGVPNQIVKFKTNLGRIISDVPTDSSGVAKTTFYDDGDIGIATISAIVRNYDASGDTLIWQDSTAINVEIKEIPPVENVVLRLKDLAPPYTMSIMQVITVIAIPTNAEGQEVPNNTLVTFSCNDKGYFVDSGGNEIGTSAVVGTYNGRATVKYNSGTHATTMPGEEQAIITATVGGAFATQEIIIEPGNPTNIRLRSYVQVDNELIEADTSSVNSPNWIFIKAQLTDSYHNACPYQPVTFSTDIGSFLNTTQTVTQNTQLDGIASVRFTPGLSAGAASIQASANNDTLKAVTIFMINSSELYSLDFTQSSQINLNVANTGGVESAILRVKLRDINGNLIDVPQKVYFKIANINAPAGANINGYPQQDSVEVISNGGEAQVSVNSGTESGIVKIKVSWVSENGNRYIYALKTNIVIHSGPPVPGGIISFVSGFDSGQELGGGLWRVQCGAIVKDIYNNPVDWGTTVWFSIVDNENCEIEASARVGNQNAEGDSTAGVAYTYVTYDGTLTYHTITIRANCGDDPYGVPIFGDTPCVLPLNGPEANIEAQPPVLMYDLNQTSYEFSDIYFYLTDAQGCQISNAKVIFLGLDGGHFIYSTNAIYDPDSLPNEYWRLLTNQNGYAIARIAFSPAEAPPPVEEIPQPVPMRVRATLLEALLNRETVVTLIKFPGTAPW</sequence>
<dbReference type="KEGG" id="caci:CLOAM1391"/>
<feature type="domain" description="Big-1" evidence="2">
    <location>
        <begin position="56"/>
        <end position="145"/>
    </location>
</feature>
<dbReference type="PROSITE" id="PS51257">
    <property type="entry name" value="PROKAR_LIPOPROTEIN"/>
    <property type="match status" value="1"/>
</dbReference>
<dbReference type="HOGENOM" id="CLU_367124_0_0_0"/>
<keyword evidence="4" id="KW-1185">Reference proteome</keyword>
<dbReference type="Proteomes" id="UP000002019">
    <property type="component" value="Chromosome"/>
</dbReference>
<evidence type="ECO:0000313" key="4">
    <source>
        <dbReference type="Proteomes" id="UP000002019"/>
    </source>
</evidence>
<evidence type="ECO:0000259" key="2">
    <source>
        <dbReference type="SMART" id="SM00634"/>
    </source>
</evidence>
<feature type="domain" description="Big-1" evidence="2">
    <location>
        <begin position="282"/>
        <end position="380"/>
    </location>
</feature>
<proteinExistence type="inferred from homology"/>
<dbReference type="AlphaFoldDB" id="B0VJ42"/>
<dbReference type="SMART" id="SM00634">
    <property type="entry name" value="BID_1"/>
    <property type="match status" value="2"/>
</dbReference>
<protein>
    <recommendedName>
        <fullName evidence="2">Big-1 domain-containing protein</fullName>
    </recommendedName>
</protein>
<organism evidence="3 4">
    <name type="scientific">Cloacimonas acidaminovorans (strain Evry)</name>
    <dbReference type="NCBI Taxonomy" id="459349"/>
    <lineage>
        <taxon>Bacteria</taxon>
        <taxon>Pseudomonadati</taxon>
        <taxon>Candidatus Cloacimonadota</taxon>
        <taxon>Candidatus Cloacimonadia</taxon>
        <taxon>Candidatus Cloacimonadales</taxon>
        <taxon>Candidatus Cloacimonadaceae</taxon>
        <taxon>Candidatus Cloacimonas</taxon>
    </lineage>
</organism>
<dbReference type="InterPro" id="IPR003344">
    <property type="entry name" value="Big_1_dom"/>
</dbReference>
<evidence type="ECO:0000256" key="1">
    <source>
        <dbReference type="ARBA" id="ARBA00010116"/>
    </source>
</evidence>
<dbReference type="EMBL" id="CU466930">
    <property type="protein sequence ID" value="CAO81243.1"/>
    <property type="molecule type" value="Genomic_DNA"/>
</dbReference>
<dbReference type="eggNOG" id="ENOG502ZITI">
    <property type="taxonomic scope" value="Bacteria"/>
</dbReference>
<dbReference type="Gene3D" id="2.60.40.10">
    <property type="entry name" value="Immunoglobulins"/>
    <property type="match status" value="3"/>
</dbReference>
<dbReference type="STRING" id="459349.CLOAM1391"/>
<reference evidence="3 4" key="1">
    <citation type="journal article" date="2008" name="J. Bacteriol.">
        <title>'Candidatus Cloacamonas acidaminovorans': genome sequence reconstruction provides a first glimpse of a new bacterial division.</title>
        <authorList>
            <person name="Pelletier E."/>
            <person name="Kreimeyer A."/>
            <person name="Bocs S."/>
            <person name="Rouy Z."/>
            <person name="Gyapay G."/>
            <person name="Chouari R."/>
            <person name="Riviere D."/>
            <person name="Ganesan A."/>
            <person name="Daegelen P."/>
            <person name="Sghir A."/>
            <person name="Cohen G.N."/>
            <person name="Medigue C."/>
            <person name="Weissenbach J."/>
            <person name="Le Paslier D."/>
        </authorList>
    </citation>
    <scope>NUCLEOTIDE SEQUENCE [LARGE SCALE GENOMIC DNA]</scope>
    <source>
        <strain evidence="4">Evry</strain>
    </source>
</reference>